<dbReference type="PANTHER" id="PTHR43656">
    <property type="entry name" value="BINDING OXIDOREDUCTASE, PUTATIVE (AFU_ORTHOLOGUE AFUA_2G08260)-RELATED"/>
    <property type="match status" value="1"/>
</dbReference>
<dbReference type="EMBL" id="CP050124">
    <property type="protein sequence ID" value="QIP38743.1"/>
    <property type="molecule type" value="Genomic_DNA"/>
</dbReference>
<protein>
    <submittedName>
        <fullName evidence="4">NADH: flavin oxidoreductase</fullName>
    </submittedName>
</protein>
<evidence type="ECO:0000256" key="1">
    <source>
        <dbReference type="ARBA" id="ARBA00022630"/>
    </source>
</evidence>
<feature type="domain" description="NADH:flavin oxidoreductase/NADH oxidase N-terminal" evidence="3">
    <location>
        <begin position="49"/>
        <end position="286"/>
    </location>
</feature>
<dbReference type="InterPro" id="IPR013785">
    <property type="entry name" value="Aldolase_TIM"/>
</dbReference>
<evidence type="ECO:0000313" key="5">
    <source>
        <dbReference type="Proteomes" id="UP000502345"/>
    </source>
</evidence>
<sequence>MSLQPGHLGRAEVVFPLRGTGAGQLWTIDLPSSKQPLREANLMTAPDVLAPAKLGPVTLRNRIIKSATFEGKTPDALVTDELIEFHRRPAAGGVGMSTVAYCAVAPEGRTEYGQLWMRPDALPGLRRLTDAIHSEGAAASAQLGHAGPVANQKSTGLPALAPSSSFNPLSMRMIRTATTADITRIAAAHGSAAQLAVEAGFDAVEIHFGHNYFASSFLSPKLNRRKDSYGGSLENRARVVLETARSVRDAVGDKIAILAKLNMDDGVPGGFWVDEAIQVAQWLEASGSVDALELTMGSSLLNPMYLFKGDAPIREFAAAMPQPVRLGVHLVGKSMLHAYPYKPLFMLEEARQIRAAVKLPLVLLGGVTDKAGMDTAMAEGFEFVAMARALLREPDLINRIAAESDTQSLCIHCNKCMPTIFSGARCVLVERV</sequence>
<keyword evidence="2" id="KW-0560">Oxidoreductase</keyword>
<dbReference type="Proteomes" id="UP000502345">
    <property type="component" value="Chromosome"/>
</dbReference>
<organism evidence="4 5">
    <name type="scientific">Rhodococcus erythropolis</name>
    <name type="common">Arthrobacter picolinophilus</name>
    <dbReference type="NCBI Taxonomy" id="1833"/>
    <lineage>
        <taxon>Bacteria</taxon>
        <taxon>Bacillati</taxon>
        <taxon>Actinomycetota</taxon>
        <taxon>Actinomycetes</taxon>
        <taxon>Mycobacteriales</taxon>
        <taxon>Nocardiaceae</taxon>
        <taxon>Rhodococcus</taxon>
        <taxon>Rhodococcus erythropolis group</taxon>
    </lineage>
</organism>
<name>A0A6G9CNX6_RHOER</name>
<proteinExistence type="predicted"/>
<evidence type="ECO:0000313" key="4">
    <source>
        <dbReference type="EMBL" id="QIP38743.1"/>
    </source>
</evidence>
<accession>A0A6G9CNX6</accession>
<gene>
    <name evidence="4" type="ORF">G9444_1499</name>
</gene>
<reference evidence="4 5" key="1">
    <citation type="submission" date="2020-03" db="EMBL/GenBank/DDBJ databases">
        <title>Screen low temperature-resistant strains for efficient degradation of petroleum hydrocarbons under the low temperature.</title>
        <authorList>
            <person name="Wang Y."/>
            <person name="Chen J."/>
        </authorList>
    </citation>
    <scope>NUCLEOTIDE SEQUENCE [LARGE SCALE GENOMIC DNA]</scope>
    <source>
        <strain evidence="4 5">KB1</strain>
    </source>
</reference>
<keyword evidence="1" id="KW-0285">Flavoprotein</keyword>
<dbReference type="Gene3D" id="3.20.20.70">
    <property type="entry name" value="Aldolase class I"/>
    <property type="match status" value="1"/>
</dbReference>
<dbReference type="PANTHER" id="PTHR43656:SF2">
    <property type="entry name" value="BINDING OXIDOREDUCTASE, PUTATIVE (AFU_ORTHOLOGUE AFUA_2G08260)-RELATED"/>
    <property type="match status" value="1"/>
</dbReference>
<dbReference type="GO" id="GO:0016491">
    <property type="term" value="F:oxidoreductase activity"/>
    <property type="evidence" value="ECO:0007669"/>
    <property type="project" value="UniProtKB-KW"/>
</dbReference>
<dbReference type="CDD" id="cd02803">
    <property type="entry name" value="OYE_like_FMN_family"/>
    <property type="match status" value="1"/>
</dbReference>
<evidence type="ECO:0000256" key="2">
    <source>
        <dbReference type="ARBA" id="ARBA00023002"/>
    </source>
</evidence>
<evidence type="ECO:0000259" key="3">
    <source>
        <dbReference type="Pfam" id="PF00724"/>
    </source>
</evidence>
<dbReference type="SUPFAM" id="SSF51395">
    <property type="entry name" value="FMN-linked oxidoreductases"/>
    <property type="match status" value="1"/>
</dbReference>
<dbReference type="Pfam" id="PF00724">
    <property type="entry name" value="Oxidored_FMN"/>
    <property type="match status" value="1"/>
</dbReference>
<dbReference type="AlphaFoldDB" id="A0A6G9CNX6"/>
<dbReference type="InterPro" id="IPR001155">
    <property type="entry name" value="OxRdtase_FMN_N"/>
</dbReference>
<dbReference type="GO" id="GO:0010181">
    <property type="term" value="F:FMN binding"/>
    <property type="evidence" value="ECO:0007669"/>
    <property type="project" value="InterPro"/>
</dbReference>
<dbReference type="InterPro" id="IPR051799">
    <property type="entry name" value="NADH_flavin_oxidoreductase"/>
</dbReference>